<dbReference type="EMBL" id="GFPF01001576">
    <property type="protein sequence ID" value="MAA12722.1"/>
    <property type="molecule type" value="Transcribed_RNA"/>
</dbReference>
<dbReference type="AlphaFoldDB" id="A0A224YG00"/>
<evidence type="ECO:0000313" key="1">
    <source>
        <dbReference type="EMBL" id="MAA12722.1"/>
    </source>
</evidence>
<name>A0A224YG00_9ACAR</name>
<protein>
    <submittedName>
        <fullName evidence="1">Uncharacterized protein</fullName>
    </submittedName>
</protein>
<proteinExistence type="predicted"/>
<organism evidence="1">
    <name type="scientific">Rhipicephalus zambeziensis</name>
    <dbReference type="NCBI Taxonomy" id="60191"/>
    <lineage>
        <taxon>Eukaryota</taxon>
        <taxon>Metazoa</taxon>
        <taxon>Ecdysozoa</taxon>
        <taxon>Arthropoda</taxon>
        <taxon>Chelicerata</taxon>
        <taxon>Arachnida</taxon>
        <taxon>Acari</taxon>
        <taxon>Parasitiformes</taxon>
        <taxon>Ixodida</taxon>
        <taxon>Ixodoidea</taxon>
        <taxon>Ixodidae</taxon>
        <taxon>Rhipicephalinae</taxon>
        <taxon>Rhipicephalus</taxon>
        <taxon>Rhipicephalus</taxon>
    </lineage>
</organism>
<reference evidence="1" key="1">
    <citation type="journal article" date="2017" name="Parasit. Vectors">
        <title>Sialotranscriptomics of Rhipicephalus zambeziensis reveals intricate expression profiles of secretory proteins and suggests tight temporal transcriptional regulation during blood-feeding.</title>
        <authorList>
            <person name="de Castro M.H."/>
            <person name="de Klerk D."/>
            <person name="Pienaar R."/>
            <person name="Rees D.J.G."/>
            <person name="Mans B.J."/>
        </authorList>
    </citation>
    <scope>NUCLEOTIDE SEQUENCE</scope>
    <source>
        <tissue evidence="1">Salivary glands</tissue>
    </source>
</reference>
<sequence length="116" mass="12969">MFVDVQECFAFCTCRNLPAAAGSRTYDLMLGRAIPQSPRLHCRCTMRQVTPGSIVAESSESKRNFCVLHAKSMKIMRHIVVEDSVLTLTTWGLTCTEIQVHGCSCLYLPCKCGHRD</sequence>
<accession>A0A224YG00</accession>